<dbReference type="Pfam" id="PF12802">
    <property type="entry name" value="MarR_2"/>
    <property type="match status" value="1"/>
</dbReference>
<dbReference type="eggNOG" id="COG1846">
    <property type="taxonomic scope" value="Bacteria"/>
</dbReference>
<evidence type="ECO:0000313" key="2">
    <source>
        <dbReference type="EMBL" id="ADZ72829.1"/>
    </source>
</evidence>
<dbReference type="Proteomes" id="UP000008130">
    <property type="component" value="Plasmid pSL003B"/>
</dbReference>
<dbReference type="SUPFAM" id="SSF46785">
    <property type="entry name" value="Winged helix' DNA-binding domain"/>
    <property type="match status" value="1"/>
</dbReference>
<dbReference type="HOGENOM" id="CLU_2181475_0_0_5"/>
<dbReference type="Gene3D" id="1.10.10.10">
    <property type="entry name" value="Winged helix-like DNA-binding domain superfamily/Winged helix DNA-binding domain"/>
    <property type="match status" value="1"/>
</dbReference>
<dbReference type="InterPro" id="IPR000835">
    <property type="entry name" value="HTH_MarR-typ"/>
</dbReference>
<geneLocation type="plasmid" evidence="2 3">
    <name>pSL003B</name>
</geneLocation>
<dbReference type="InterPro" id="IPR036388">
    <property type="entry name" value="WH-like_DNA-bd_sf"/>
</dbReference>
<proteinExistence type="predicted"/>
<reference evidence="2 3" key="1">
    <citation type="journal article" date="2011" name="J. Bacteriol.">
        <title>Complete genome sequence of Polymorphum gilvum SL003B-26A1T, a crude oil-degrading bacterium from oil-polluted saline soil.</title>
        <authorList>
            <person name="Li S.G."/>
            <person name="Tang Y.Q."/>
            <person name="Nie Y."/>
            <person name="Cai M."/>
            <person name="Wu X.L."/>
        </authorList>
    </citation>
    <scope>NUCLEOTIDE SEQUENCE [LARGE SCALE GENOMIC DNA]</scope>
    <source>
        <strain evidence="3">LMG 25793 / CGMCC 1.9160 / SL003B-26A1</strain>
        <plasmid evidence="2 3">pSL003B</plasmid>
    </source>
</reference>
<evidence type="ECO:0000259" key="1">
    <source>
        <dbReference type="Pfam" id="PF12802"/>
    </source>
</evidence>
<sequence length="109" mass="12235">MNDHSTSTSLQSLDAIDRHRVLTDHPAHLIRRSYQIFLFCFDEAMAGLRLTPVTWIILATAHNFPDLSVTELARRAAVDKASCGRAAAVLQKRGLLRKRDADHLLPFLS</sequence>
<dbReference type="GO" id="GO:0003700">
    <property type="term" value="F:DNA-binding transcription factor activity"/>
    <property type="evidence" value="ECO:0007669"/>
    <property type="project" value="InterPro"/>
</dbReference>
<dbReference type="RefSeq" id="WP_013650760.1">
    <property type="nucleotide sequence ID" value="NC_015258.1"/>
</dbReference>
<name>F2J727_POLGS</name>
<dbReference type="AlphaFoldDB" id="F2J727"/>
<keyword evidence="3" id="KW-1185">Reference proteome</keyword>
<feature type="domain" description="HTH marR-type" evidence="1">
    <location>
        <begin position="50"/>
        <end position="102"/>
    </location>
</feature>
<dbReference type="EMBL" id="CP002569">
    <property type="protein sequence ID" value="ADZ72829.1"/>
    <property type="molecule type" value="Genomic_DNA"/>
</dbReference>
<organism evidence="2 3">
    <name type="scientific">Polymorphum gilvum (strain LMG 25793 / CGMCC 1.9160 / SL003B-26A1)</name>
    <dbReference type="NCBI Taxonomy" id="991905"/>
    <lineage>
        <taxon>Bacteria</taxon>
        <taxon>Pseudomonadati</taxon>
        <taxon>Pseudomonadota</taxon>
        <taxon>Alphaproteobacteria</taxon>
        <taxon>Rhodobacterales</taxon>
        <taxon>Paracoccaceae</taxon>
        <taxon>Polymorphum</taxon>
    </lineage>
</organism>
<gene>
    <name evidence="2" type="ordered locus">SL003B_p0068</name>
</gene>
<evidence type="ECO:0000313" key="3">
    <source>
        <dbReference type="Proteomes" id="UP000008130"/>
    </source>
</evidence>
<keyword evidence="2" id="KW-0614">Plasmid</keyword>
<protein>
    <submittedName>
        <fullName evidence="2">Transcriptional regulator, MarR family</fullName>
    </submittedName>
</protein>
<dbReference type="KEGG" id="pgv:SL003B_p0068"/>
<accession>F2J727</accession>
<dbReference type="InterPro" id="IPR036390">
    <property type="entry name" value="WH_DNA-bd_sf"/>
</dbReference>
<dbReference type="OrthoDB" id="8906692at2"/>